<evidence type="ECO:0000313" key="4">
    <source>
        <dbReference type="Proteomes" id="UP000193986"/>
    </source>
</evidence>
<accession>A0A1Y2BM68</accession>
<dbReference type="InParanoid" id="A0A1Y2BM68"/>
<evidence type="ECO:0000259" key="2">
    <source>
        <dbReference type="SMART" id="SM01007"/>
    </source>
</evidence>
<dbReference type="Gene3D" id="3.40.225.10">
    <property type="entry name" value="Class II aldolase/adducin N-terminal domain"/>
    <property type="match status" value="1"/>
</dbReference>
<organism evidence="3 4">
    <name type="scientific">Naematelia encephala</name>
    <dbReference type="NCBI Taxonomy" id="71784"/>
    <lineage>
        <taxon>Eukaryota</taxon>
        <taxon>Fungi</taxon>
        <taxon>Dikarya</taxon>
        <taxon>Basidiomycota</taxon>
        <taxon>Agaricomycotina</taxon>
        <taxon>Tremellomycetes</taxon>
        <taxon>Tremellales</taxon>
        <taxon>Naemateliaceae</taxon>
        <taxon>Naematelia</taxon>
    </lineage>
</organism>
<name>A0A1Y2BM68_9TREE</name>
<dbReference type="FunFam" id="3.40.225.10:FF:000009">
    <property type="entry name" value="Class II aldolase/adducin N-terminal"/>
    <property type="match status" value="1"/>
</dbReference>
<dbReference type="PANTHER" id="PTHR10672:SF39">
    <property type="entry name" value="CLASS II ALDOLASE_ADDUCIN N-TERMINAL DOMAIN-CONTAINING PROTEIN"/>
    <property type="match status" value="1"/>
</dbReference>
<sequence>MVNSSEVPTSVSFDFGPPPPQFNDKQGERQYVKERLALAYRVIAHEGLCEGSSGHLTSRDPIDKDCFWVNPYGLHFSQMTASDLLLVNHEGCIIEGGKPDRQRYNAAAFVIHSAIHSARSDVASAVHTHSPAGKAFATLGRELPMYTQDAAVFHNDIGLYASHGGVVLDSDESAGIVQSLGAKKATIMQNHGILTVGGSIESAVAWFYLLEKECACVLKAEAAAAMTGKPPISISEEAAHFSWKETGLEEAGRFEMLSFFDMVARASKDEYKT</sequence>
<dbReference type="PANTHER" id="PTHR10672">
    <property type="entry name" value="ADDUCIN"/>
    <property type="match status" value="1"/>
</dbReference>
<evidence type="ECO:0000256" key="1">
    <source>
        <dbReference type="SAM" id="MobiDB-lite"/>
    </source>
</evidence>
<dbReference type="AlphaFoldDB" id="A0A1Y2BM68"/>
<dbReference type="OrthoDB" id="3238794at2759"/>
<dbReference type="STRING" id="71784.A0A1Y2BM68"/>
<reference evidence="3 4" key="1">
    <citation type="submission" date="2016-07" db="EMBL/GenBank/DDBJ databases">
        <title>Pervasive Adenine N6-methylation of Active Genes in Fungi.</title>
        <authorList>
            <consortium name="DOE Joint Genome Institute"/>
            <person name="Mondo S.J."/>
            <person name="Dannebaum R.O."/>
            <person name="Kuo R.C."/>
            <person name="Labutti K."/>
            <person name="Haridas S."/>
            <person name="Kuo A."/>
            <person name="Salamov A."/>
            <person name="Ahrendt S.R."/>
            <person name="Lipzen A."/>
            <person name="Sullivan W."/>
            <person name="Andreopoulos W.B."/>
            <person name="Clum A."/>
            <person name="Lindquist E."/>
            <person name="Daum C."/>
            <person name="Ramamoorthy G.K."/>
            <person name="Gryganskyi A."/>
            <person name="Culley D."/>
            <person name="Magnuson J.K."/>
            <person name="James T.Y."/>
            <person name="O'Malley M.A."/>
            <person name="Stajich J.E."/>
            <person name="Spatafora J.W."/>
            <person name="Visel A."/>
            <person name="Grigoriev I.V."/>
        </authorList>
    </citation>
    <scope>NUCLEOTIDE SEQUENCE [LARGE SCALE GENOMIC DNA]</scope>
    <source>
        <strain evidence="3 4">68-887.2</strain>
    </source>
</reference>
<dbReference type="InterPro" id="IPR001303">
    <property type="entry name" value="Aldolase_II/adducin_N"/>
</dbReference>
<dbReference type="SUPFAM" id="SSF53639">
    <property type="entry name" value="AraD/HMP-PK domain-like"/>
    <property type="match status" value="1"/>
</dbReference>
<comment type="caution">
    <text evidence="3">The sequence shown here is derived from an EMBL/GenBank/DDBJ whole genome shotgun (WGS) entry which is preliminary data.</text>
</comment>
<protein>
    <submittedName>
        <fullName evidence="3">Class II aldolase/adducin N-terminal</fullName>
    </submittedName>
</protein>
<feature type="domain" description="Class II aldolase/adducin N-terminal" evidence="2">
    <location>
        <begin position="34"/>
        <end position="218"/>
    </location>
</feature>
<dbReference type="NCBIfam" id="NF004855">
    <property type="entry name" value="PRK06208.1"/>
    <property type="match status" value="1"/>
</dbReference>
<feature type="compositionally biased region" description="Polar residues" evidence="1">
    <location>
        <begin position="1"/>
        <end position="12"/>
    </location>
</feature>
<dbReference type="EMBL" id="MCFC01000001">
    <property type="protein sequence ID" value="ORY35760.1"/>
    <property type="molecule type" value="Genomic_DNA"/>
</dbReference>
<dbReference type="InterPro" id="IPR036409">
    <property type="entry name" value="Aldolase_II/adducin_N_sf"/>
</dbReference>
<feature type="region of interest" description="Disordered" evidence="1">
    <location>
        <begin position="1"/>
        <end position="25"/>
    </location>
</feature>
<dbReference type="SMART" id="SM01007">
    <property type="entry name" value="Aldolase_II"/>
    <property type="match status" value="1"/>
</dbReference>
<gene>
    <name evidence="3" type="ORF">BCR39DRAFT_555893</name>
</gene>
<dbReference type="Pfam" id="PF00596">
    <property type="entry name" value="Aldolase_II"/>
    <property type="match status" value="1"/>
</dbReference>
<dbReference type="GO" id="GO:0051015">
    <property type="term" value="F:actin filament binding"/>
    <property type="evidence" value="ECO:0007669"/>
    <property type="project" value="TreeGrafter"/>
</dbReference>
<dbReference type="Proteomes" id="UP000193986">
    <property type="component" value="Unassembled WGS sequence"/>
</dbReference>
<proteinExistence type="predicted"/>
<dbReference type="InterPro" id="IPR051017">
    <property type="entry name" value="Aldolase-II_Adducin_sf"/>
</dbReference>
<keyword evidence="4" id="KW-1185">Reference proteome</keyword>
<dbReference type="GO" id="GO:0005856">
    <property type="term" value="C:cytoskeleton"/>
    <property type="evidence" value="ECO:0007669"/>
    <property type="project" value="TreeGrafter"/>
</dbReference>
<evidence type="ECO:0000313" key="3">
    <source>
        <dbReference type="EMBL" id="ORY35760.1"/>
    </source>
</evidence>